<dbReference type="RefSeq" id="WP_075584733.1">
    <property type="nucleotide sequence ID" value="NZ_MSYM01000001.1"/>
</dbReference>
<evidence type="ECO:0000313" key="3">
    <source>
        <dbReference type="Proteomes" id="UP000185911"/>
    </source>
</evidence>
<reference evidence="2 3" key="1">
    <citation type="submission" date="2017-01" db="EMBL/GenBank/DDBJ databases">
        <title>Genome sequence of Rhodoferax antarcticus ANT.BR, a psychrophilic purple nonsulfur bacterium from an Antarctic microbial mat.</title>
        <authorList>
            <person name="Baker J."/>
            <person name="Riester C."/>
            <person name="Skinner B."/>
            <person name="Newell A."/>
            <person name="Swingley W."/>
            <person name="Madigan M."/>
            <person name="Jung D."/>
            <person name="Asao M."/>
            <person name="Chen M."/>
            <person name="Loughlin P."/>
            <person name="Pan H."/>
            <person name="Lin S."/>
            <person name="Li N."/>
            <person name="Shaw J."/>
            <person name="Prado M."/>
            <person name="Sherman C."/>
            <person name="Li X."/>
            <person name="Tang J."/>
            <person name="Blankenship R."/>
            <person name="Zhao T."/>
            <person name="Touchman J."/>
            <person name="Sattley M."/>
        </authorList>
    </citation>
    <scope>NUCLEOTIDE SEQUENCE [LARGE SCALE GENOMIC DNA]</scope>
    <source>
        <strain evidence="2 3">ANT.BR</strain>
    </source>
</reference>
<dbReference type="InterPro" id="IPR039459">
    <property type="entry name" value="RepB-like_DNA_primase_dom"/>
</dbReference>
<evidence type="ECO:0000313" key="2">
    <source>
        <dbReference type="EMBL" id="OLP08435.1"/>
    </source>
</evidence>
<sequence>MARHLSPNPLAAHAFLNLLDPRGIFTFQTFDDDKDRKALSLARVLHGTLTQHAAALEKLQQQGAGAFVMINQGDGIIHEGEKTCRVTANVISVRALWADLDGSPLQPVLDAHYPDIVVESSPGRWHTHWLTNDCPLADFKLRQKQIAAKFKGDPNVCDLPRVMRLPGFWHQKAEPFMTRMIFPKGTK</sequence>
<dbReference type="Gene3D" id="3.30.70.1790">
    <property type="entry name" value="RepB DNA-primase, N-terminal domain"/>
    <property type="match status" value="1"/>
</dbReference>
<organism evidence="2 3">
    <name type="scientific">Rhodoferax antarcticus ANT.BR</name>
    <dbReference type="NCBI Taxonomy" id="1111071"/>
    <lineage>
        <taxon>Bacteria</taxon>
        <taxon>Pseudomonadati</taxon>
        <taxon>Pseudomonadota</taxon>
        <taxon>Betaproteobacteria</taxon>
        <taxon>Burkholderiales</taxon>
        <taxon>Comamonadaceae</taxon>
        <taxon>Rhodoferax</taxon>
    </lineage>
</organism>
<dbReference type="Pfam" id="PF16793">
    <property type="entry name" value="RepB_primase"/>
    <property type="match status" value="1"/>
</dbReference>
<accession>A0A1Q8YKD8</accession>
<dbReference type="EMBL" id="MSYM01000001">
    <property type="protein sequence ID" value="OLP08435.1"/>
    <property type="molecule type" value="Genomic_DNA"/>
</dbReference>
<dbReference type="AlphaFoldDB" id="A0A1Q8YKD8"/>
<protein>
    <recommendedName>
        <fullName evidence="1">RepB-like DNA primase domain-containing protein</fullName>
    </recommendedName>
</protein>
<gene>
    <name evidence="2" type="ORF">BLL52_0039</name>
</gene>
<proteinExistence type="predicted"/>
<name>A0A1Q8YKD8_9BURK</name>
<dbReference type="STRING" id="81479.RA876_14330"/>
<keyword evidence="3" id="KW-1185">Reference proteome</keyword>
<feature type="domain" description="RepB-like DNA primase" evidence="1">
    <location>
        <begin position="110"/>
        <end position="174"/>
    </location>
</feature>
<comment type="caution">
    <text evidence="2">The sequence shown here is derived from an EMBL/GenBank/DDBJ whole genome shotgun (WGS) entry which is preliminary data.</text>
</comment>
<evidence type="ECO:0000259" key="1">
    <source>
        <dbReference type="Pfam" id="PF16793"/>
    </source>
</evidence>
<dbReference type="Proteomes" id="UP000185911">
    <property type="component" value="Unassembled WGS sequence"/>
</dbReference>